<dbReference type="PIRSF" id="PIRSF500176">
    <property type="entry name" value="L_ASNase"/>
    <property type="match status" value="1"/>
</dbReference>
<organism evidence="12 13">
    <name type="scientific">Aplosporella prunicola CBS 121167</name>
    <dbReference type="NCBI Taxonomy" id="1176127"/>
    <lineage>
        <taxon>Eukaryota</taxon>
        <taxon>Fungi</taxon>
        <taxon>Dikarya</taxon>
        <taxon>Ascomycota</taxon>
        <taxon>Pezizomycotina</taxon>
        <taxon>Dothideomycetes</taxon>
        <taxon>Dothideomycetes incertae sedis</taxon>
        <taxon>Botryosphaeriales</taxon>
        <taxon>Aplosporellaceae</taxon>
        <taxon>Aplosporella</taxon>
    </lineage>
</organism>
<dbReference type="EMBL" id="ML995586">
    <property type="protein sequence ID" value="KAF2135429.1"/>
    <property type="molecule type" value="Genomic_DNA"/>
</dbReference>
<dbReference type="NCBIfam" id="TIGR00520">
    <property type="entry name" value="asnASE_II"/>
    <property type="match status" value="1"/>
</dbReference>
<dbReference type="GO" id="GO:0006530">
    <property type="term" value="P:L-asparagine catabolic process"/>
    <property type="evidence" value="ECO:0007669"/>
    <property type="project" value="UniProtKB-ARBA"/>
</dbReference>
<dbReference type="RefSeq" id="XP_033391147.1">
    <property type="nucleotide sequence ID" value="XM_033544597.1"/>
</dbReference>
<gene>
    <name evidence="12" type="ORF">K452DRAFT_323064</name>
</gene>
<evidence type="ECO:0000256" key="2">
    <source>
        <dbReference type="ARBA" id="ARBA00012920"/>
    </source>
</evidence>
<dbReference type="Pfam" id="PF00710">
    <property type="entry name" value="Asparaginase"/>
    <property type="match status" value="1"/>
</dbReference>
<feature type="chain" id="PRO_5025424891" description="asparaginase" evidence="9">
    <location>
        <begin position="21"/>
        <end position="372"/>
    </location>
</feature>
<evidence type="ECO:0000256" key="9">
    <source>
        <dbReference type="SAM" id="SignalP"/>
    </source>
</evidence>
<name>A0A6A6AU00_9PEZI</name>
<evidence type="ECO:0000313" key="13">
    <source>
        <dbReference type="Proteomes" id="UP000799438"/>
    </source>
</evidence>
<feature type="signal peptide" evidence="9">
    <location>
        <begin position="1"/>
        <end position="20"/>
    </location>
</feature>
<dbReference type="InterPro" id="IPR037152">
    <property type="entry name" value="L-asparaginase_N_sf"/>
</dbReference>
<feature type="domain" description="Asparaginase/glutaminase C-terminal" evidence="11">
    <location>
        <begin position="260"/>
        <end position="367"/>
    </location>
</feature>
<dbReference type="InterPro" id="IPR004550">
    <property type="entry name" value="AsnASE_II"/>
</dbReference>
<dbReference type="InterPro" id="IPR027474">
    <property type="entry name" value="L-asparaginase_N"/>
</dbReference>
<feature type="domain" description="L-asparaginase N-terminal" evidence="10">
    <location>
        <begin position="49"/>
        <end position="238"/>
    </location>
</feature>
<proteinExistence type="inferred from homology"/>
<dbReference type="InterPro" id="IPR020827">
    <property type="entry name" value="Asparaginase/glutaminase_AS1"/>
</dbReference>
<sequence length="372" mass="39351">MFSKTILSSALLALPFSILALPAPASPALFRRDAGPVLEQDSVNASLPNVTIYATGGTIASKGETSGQTVGYSVGLGVKDLVDAVPEILNISNIYGLQVANVGSQEVDYNILLALAHNITKDLAKEETTGVVVTHGTDNLEETAFFLDLVINSTKPVVVVGSMRPATALSADGPLNLYQAVTLAASEKAKNRGAMIVLNDRIGAAFYATKNSANSLDTFYATEQGQLGFFINQVPYFYYTPAAVPGKPHFSVGANTSLPQVDIIYTHEDNNPALVKASIESGSKGIVFAGSGAGSVDDAMLAVAEKQFNSTHTPMVVSHRTVDGFVPVEDVQDYMIPSGFLNPQKARVLLQLAVNAGYSNEKVREVFDALHP</sequence>
<keyword evidence="13" id="KW-1185">Reference proteome</keyword>
<feature type="binding site" evidence="6">
    <location>
        <begin position="137"/>
        <end position="138"/>
    </location>
    <ligand>
        <name>substrate</name>
    </ligand>
</feature>
<feature type="active site" evidence="7">
    <location>
        <position position="58"/>
    </location>
</feature>
<dbReference type="CDD" id="cd08964">
    <property type="entry name" value="L-asparaginase_II"/>
    <property type="match status" value="1"/>
</dbReference>
<dbReference type="PANTHER" id="PTHR11707:SF28">
    <property type="entry name" value="60 KDA LYSOPHOSPHOLIPASE"/>
    <property type="match status" value="1"/>
</dbReference>
<dbReference type="OrthoDB" id="542841at2759"/>
<dbReference type="PROSITE" id="PS00144">
    <property type="entry name" value="ASN_GLN_ASE_1"/>
    <property type="match status" value="1"/>
</dbReference>
<keyword evidence="3" id="KW-0378">Hydrolase</keyword>
<comment type="similarity">
    <text evidence="1 8">Belongs to the asparaginase 1 family.</text>
</comment>
<comment type="catalytic activity">
    <reaction evidence="4">
        <text>L-asparagine + H2O = L-aspartate + NH4(+)</text>
        <dbReference type="Rhea" id="RHEA:21016"/>
        <dbReference type="ChEBI" id="CHEBI:15377"/>
        <dbReference type="ChEBI" id="CHEBI:28938"/>
        <dbReference type="ChEBI" id="CHEBI:29991"/>
        <dbReference type="ChEBI" id="CHEBI:58048"/>
        <dbReference type="EC" id="3.5.1.1"/>
    </reaction>
</comment>
<dbReference type="SMART" id="SM00870">
    <property type="entry name" value="Asparaginase"/>
    <property type="match status" value="1"/>
</dbReference>
<evidence type="ECO:0000259" key="11">
    <source>
        <dbReference type="Pfam" id="PF17763"/>
    </source>
</evidence>
<dbReference type="Proteomes" id="UP000799438">
    <property type="component" value="Unassembled WGS sequence"/>
</dbReference>
<evidence type="ECO:0000259" key="10">
    <source>
        <dbReference type="Pfam" id="PF00710"/>
    </source>
</evidence>
<dbReference type="InterPro" id="IPR040919">
    <property type="entry name" value="Asparaginase_C"/>
</dbReference>
<protein>
    <recommendedName>
        <fullName evidence="2">asparaginase</fullName>
        <ecNumber evidence="2">3.5.1.1</ecNumber>
    </recommendedName>
</protein>
<evidence type="ECO:0000256" key="3">
    <source>
        <dbReference type="ARBA" id="ARBA00022801"/>
    </source>
</evidence>
<keyword evidence="9" id="KW-0732">Signal</keyword>
<evidence type="ECO:0000256" key="6">
    <source>
        <dbReference type="PIRSR" id="PIRSR001220-2"/>
    </source>
</evidence>
<evidence type="ECO:0000313" key="12">
    <source>
        <dbReference type="EMBL" id="KAF2135429.1"/>
    </source>
</evidence>
<dbReference type="PRINTS" id="PR00139">
    <property type="entry name" value="ASNGLNASE"/>
</dbReference>
<evidence type="ECO:0000256" key="7">
    <source>
        <dbReference type="PROSITE-ProRule" id="PRU10099"/>
    </source>
</evidence>
<dbReference type="Gene3D" id="3.40.50.1170">
    <property type="entry name" value="L-asparaginase, N-terminal domain"/>
    <property type="match status" value="1"/>
</dbReference>
<dbReference type="GO" id="GO:0004067">
    <property type="term" value="F:asparaginase activity"/>
    <property type="evidence" value="ECO:0007669"/>
    <property type="project" value="UniProtKB-UniRule"/>
</dbReference>
<dbReference type="InterPro" id="IPR006034">
    <property type="entry name" value="Asparaginase/glutaminase-like"/>
</dbReference>
<dbReference type="EC" id="3.5.1.1" evidence="2"/>
<dbReference type="PANTHER" id="PTHR11707">
    <property type="entry name" value="L-ASPARAGINASE"/>
    <property type="match status" value="1"/>
</dbReference>
<evidence type="ECO:0000256" key="1">
    <source>
        <dbReference type="ARBA" id="ARBA00010518"/>
    </source>
</evidence>
<dbReference type="InterPro" id="IPR027473">
    <property type="entry name" value="L-asparaginase_C"/>
</dbReference>
<evidence type="ECO:0000256" key="4">
    <source>
        <dbReference type="ARBA" id="ARBA00049366"/>
    </source>
</evidence>
<dbReference type="PIRSF" id="PIRSF001220">
    <property type="entry name" value="L-ASNase_gatD"/>
    <property type="match status" value="1"/>
</dbReference>
<accession>A0A6A6AU00</accession>
<dbReference type="PROSITE" id="PS51732">
    <property type="entry name" value="ASN_GLN_ASE_3"/>
    <property type="match status" value="1"/>
</dbReference>
<dbReference type="AlphaFoldDB" id="A0A6A6AU00"/>
<reference evidence="12" key="1">
    <citation type="journal article" date="2020" name="Stud. Mycol.">
        <title>101 Dothideomycetes genomes: a test case for predicting lifestyles and emergence of pathogens.</title>
        <authorList>
            <person name="Haridas S."/>
            <person name="Albert R."/>
            <person name="Binder M."/>
            <person name="Bloem J."/>
            <person name="Labutti K."/>
            <person name="Salamov A."/>
            <person name="Andreopoulos B."/>
            <person name="Baker S."/>
            <person name="Barry K."/>
            <person name="Bills G."/>
            <person name="Bluhm B."/>
            <person name="Cannon C."/>
            <person name="Castanera R."/>
            <person name="Culley D."/>
            <person name="Daum C."/>
            <person name="Ezra D."/>
            <person name="Gonzalez J."/>
            <person name="Henrissat B."/>
            <person name="Kuo A."/>
            <person name="Liang C."/>
            <person name="Lipzen A."/>
            <person name="Lutzoni F."/>
            <person name="Magnuson J."/>
            <person name="Mondo S."/>
            <person name="Nolan M."/>
            <person name="Ohm R."/>
            <person name="Pangilinan J."/>
            <person name="Park H.-J."/>
            <person name="Ramirez L."/>
            <person name="Alfaro M."/>
            <person name="Sun H."/>
            <person name="Tritt A."/>
            <person name="Yoshinaga Y."/>
            <person name="Zwiers L.-H."/>
            <person name="Turgeon B."/>
            <person name="Goodwin S."/>
            <person name="Spatafora J."/>
            <person name="Crous P."/>
            <person name="Grigoriev I."/>
        </authorList>
    </citation>
    <scope>NUCLEOTIDE SEQUENCE</scope>
    <source>
        <strain evidence="12">CBS 121167</strain>
    </source>
</reference>
<dbReference type="InterPro" id="IPR036152">
    <property type="entry name" value="Asp/glu_Ase-like_sf"/>
</dbReference>
<evidence type="ECO:0000256" key="8">
    <source>
        <dbReference type="RuleBase" id="RU004456"/>
    </source>
</evidence>
<evidence type="ECO:0000256" key="5">
    <source>
        <dbReference type="PIRSR" id="PIRSR001220-1"/>
    </source>
</evidence>
<dbReference type="FunFam" id="3.40.50.1170:FF:000001">
    <property type="entry name" value="L-asparaginase 2"/>
    <property type="match status" value="1"/>
</dbReference>
<dbReference type="SUPFAM" id="SSF53774">
    <property type="entry name" value="Glutaminase/Asparaginase"/>
    <property type="match status" value="1"/>
</dbReference>
<dbReference type="GeneID" id="54302093"/>
<feature type="binding site" evidence="6">
    <location>
        <position position="104"/>
    </location>
    <ligand>
        <name>substrate</name>
    </ligand>
</feature>
<feature type="active site" description="O-isoaspartyl threonine intermediate" evidence="5">
    <location>
        <position position="58"/>
    </location>
</feature>
<dbReference type="Pfam" id="PF17763">
    <property type="entry name" value="Asparaginase_C"/>
    <property type="match status" value="1"/>
</dbReference>
<dbReference type="Gene3D" id="3.40.50.40">
    <property type="match status" value="1"/>
</dbReference>